<accession>A0A4P7C0D9</accession>
<dbReference type="Pfam" id="PF13767">
    <property type="entry name" value="DUF4168"/>
    <property type="match status" value="1"/>
</dbReference>
<evidence type="ECO:0000313" key="4">
    <source>
        <dbReference type="Proteomes" id="UP000294325"/>
    </source>
</evidence>
<evidence type="ECO:0000313" key="3">
    <source>
        <dbReference type="EMBL" id="QBQ54186.1"/>
    </source>
</evidence>
<organism evidence="3 4">
    <name type="scientific">Nitrosococcus wardiae</name>
    <dbReference type="NCBI Taxonomy" id="1814290"/>
    <lineage>
        <taxon>Bacteria</taxon>
        <taxon>Pseudomonadati</taxon>
        <taxon>Pseudomonadota</taxon>
        <taxon>Gammaproteobacteria</taxon>
        <taxon>Chromatiales</taxon>
        <taxon>Chromatiaceae</taxon>
        <taxon>Nitrosococcus</taxon>
    </lineage>
</organism>
<gene>
    <name evidence="3" type="ORF">E3U44_06465</name>
</gene>
<feature type="region of interest" description="Disordered" evidence="1">
    <location>
        <begin position="51"/>
        <end position="72"/>
    </location>
</feature>
<protein>
    <submittedName>
        <fullName evidence="3">DUF4168 domain-containing protein</fullName>
    </submittedName>
</protein>
<name>A0A4P7C0D9_9GAMM</name>
<reference evidence="3 4" key="1">
    <citation type="submission" date="2019-03" db="EMBL/GenBank/DDBJ databases">
        <title>The genome sequence of Nitrosococcus wardiae strain D1FHST reveals the archetypal metabolic capacity of ammonia-oxidizing Gammaproteobacteria.</title>
        <authorList>
            <person name="Wang L."/>
            <person name="Lim C.K."/>
            <person name="Hanson T.E."/>
            <person name="Dang H."/>
            <person name="Klotz M.G."/>
        </authorList>
    </citation>
    <scope>NUCLEOTIDE SEQUENCE [LARGE SCALE GENOMIC DNA]</scope>
    <source>
        <strain evidence="3 4">D1FHS</strain>
    </source>
</reference>
<dbReference type="InterPro" id="IPR025433">
    <property type="entry name" value="DUF4168"/>
</dbReference>
<sequence length="159" mass="17670">MEHGSVSPERLMQIIQVYWSKPMQSMLNVKNISLVVFVIFSLLGASLTSAQSDAPSGRGMGQGPSGQTQFSDDQLEAFVAASKKVNEISAEYRPRIEQTQDRERALELQQEASNAMVEMINSKENLDVETYNAIAQAASTDAKLAQKIQKLMEQSQRSW</sequence>
<keyword evidence="4" id="KW-1185">Reference proteome</keyword>
<evidence type="ECO:0000256" key="1">
    <source>
        <dbReference type="SAM" id="MobiDB-lite"/>
    </source>
</evidence>
<proteinExistence type="predicted"/>
<dbReference type="KEGG" id="nwr:E3U44_06465"/>
<dbReference type="EMBL" id="CP038033">
    <property type="protein sequence ID" value="QBQ54186.1"/>
    <property type="molecule type" value="Genomic_DNA"/>
</dbReference>
<dbReference type="AlphaFoldDB" id="A0A4P7C0D9"/>
<dbReference type="Proteomes" id="UP000294325">
    <property type="component" value="Chromosome"/>
</dbReference>
<evidence type="ECO:0000259" key="2">
    <source>
        <dbReference type="Pfam" id="PF13767"/>
    </source>
</evidence>
<dbReference type="OrthoDB" id="5787313at2"/>
<feature type="domain" description="DUF4168" evidence="2">
    <location>
        <begin position="71"/>
        <end position="148"/>
    </location>
</feature>